<gene>
    <name evidence="2" type="ORF">NX786_16340</name>
</gene>
<reference evidence="2" key="1">
    <citation type="submission" date="2022-08" db="EMBL/GenBank/DDBJ databases">
        <title>Reclassification of Massilia species as members of the genera Telluria, Duganella, Pseudoduganella, Mokoshia gen. nov. and Zemynaea gen. nov. using orthogonal and non-orthogonal genome-based approaches.</title>
        <authorList>
            <person name="Bowman J.P."/>
        </authorList>
    </citation>
    <scope>NUCLEOTIDE SEQUENCE</scope>
    <source>
        <strain evidence="2">LMG 11547</strain>
    </source>
</reference>
<dbReference type="RefSeq" id="WP_259449994.1">
    <property type="nucleotide sequence ID" value="NZ_CP119520.1"/>
</dbReference>
<dbReference type="Proteomes" id="UP001165263">
    <property type="component" value="Unassembled WGS sequence"/>
</dbReference>
<evidence type="ECO:0000313" key="2">
    <source>
        <dbReference type="EMBL" id="MCS0630902.1"/>
    </source>
</evidence>
<proteinExistence type="predicted"/>
<sequence length="120" mass="12929">MKTTGLWAAAAFLSAPLAGNIANAQDANFILANNTAFTVSSVYIWPTGSPYQGPDLLGDTTIDSGDTYPLEPDAGVCTYNIRVVLEAAYQKQWNGVDLCRLSTLTLTYNYLNRNLSASTQ</sequence>
<dbReference type="EMBL" id="JANUHC010000005">
    <property type="protein sequence ID" value="MCS0630902.1"/>
    <property type="molecule type" value="Genomic_DNA"/>
</dbReference>
<protein>
    <submittedName>
        <fullName evidence="2">Uncharacterized protein</fullName>
    </submittedName>
</protein>
<accession>A0ABT2C118</accession>
<comment type="caution">
    <text evidence="2">The sequence shown here is derived from an EMBL/GenBank/DDBJ whole genome shotgun (WGS) entry which is preliminary data.</text>
</comment>
<evidence type="ECO:0000313" key="3">
    <source>
        <dbReference type="Proteomes" id="UP001165263"/>
    </source>
</evidence>
<feature type="signal peptide" evidence="1">
    <location>
        <begin position="1"/>
        <end position="24"/>
    </location>
</feature>
<keyword evidence="3" id="KW-1185">Reference proteome</keyword>
<keyword evidence="1" id="KW-0732">Signal</keyword>
<organism evidence="2 3">
    <name type="scientific">Telluria mixta</name>
    <dbReference type="NCBI Taxonomy" id="34071"/>
    <lineage>
        <taxon>Bacteria</taxon>
        <taxon>Pseudomonadati</taxon>
        <taxon>Pseudomonadota</taxon>
        <taxon>Betaproteobacteria</taxon>
        <taxon>Burkholderiales</taxon>
        <taxon>Oxalobacteraceae</taxon>
        <taxon>Telluria group</taxon>
        <taxon>Telluria</taxon>
    </lineage>
</organism>
<name>A0ABT2C118_9BURK</name>
<feature type="chain" id="PRO_5046546654" evidence="1">
    <location>
        <begin position="25"/>
        <end position="120"/>
    </location>
</feature>
<evidence type="ECO:0000256" key="1">
    <source>
        <dbReference type="SAM" id="SignalP"/>
    </source>
</evidence>